<dbReference type="EMBL" id="PHNE01000004">
    <property type="protein sequence ID" value="PPE05256.1"/>
    <property type="molecule type" value="Genomic_DNA"/>
</dbReference>
<organism evidence="1 2">
    <name type="scientific">Williamsoniiplasma lucivorax</name>
    <dbReference type="NCBI Taxonomy" id="209274"/>
    <lineage>
        <taxon>Bacteria</taxon>
        <taxon>Bacillati</taxon>
        <taxon>Mycoplasmatota</taxon>
        <taxon>Mollicutes</taxon>
        <taxon>Entomoplasmatales</taxon>
        <taxon>Williamsoniiplasma</taxon>
    </lineage>
</organism>
<proteinExistence type="predicted"/>
<comment type="caution">
    <text evidence="1">The sequence shown here is derived from an EMBL/GenBank/DDBJ whole genome shotgun (WGS) entry which is preliminary data.</text>
</comment>
<dbReference type="Proteomes" id="UP000237865">
    <property type="component" value="Unassembled WGS sequence"/>
</dbReference>
<gene>
    <name evidence="1" type="ORF">ELUCI_v1c07920</name>
</gene>
<accession>A0A2S5RD48</accession>
<evidence type="ECO:0000313" key="2">
    <source>
        <dbReference type="Proteomes" id="UP000237865"/>
    </source>
</evidence>
<evidence type="ECO:0000313" key="1">
    <source>
        <dbReference type="EMBL" id="PPE05256.1"/>
    </source>
</evidence>
<name>A0A2S5RD48_9MOLU</name>
<keyword evidence="2" id="KW-1185">Reference proteome</keyword>
<dbReference type="AlphaFoldDB" id="A0A2S5RD48"/>
<sequence length="39" mass="4486">MKKTRTLTYKDMMDSLEDAKKTILNDPGMVDALKRLADK</sequence>
<protein>
    <submittedName>
        <fullName evidence="1">Uncharacterized protein</fullName>
    </submittedName>
</protein>
<reference evidence="1 2" key="1">
    <citation type="submission" date="2017-11" db="EMBL/GenBank/DDBJ databases">
        <title>Genome sequence of Entomoplasma lucivorax PIPN-2 (ATCC 49196).</title>
        <authorList>
            <person name="Lo W.-S."/>
            <person name="Gasparich G.E."/>
            <person name="Kuo C.-H."/>
        </authorList>
    </citation>
    <scope>NUCLEOTIDE SEQUENCE [LARGE SCALE GENOMIC DNA]</scope>
    <source>
        <strain evidence="1 2">PIPN-2</strain>
    </source>
</reference>